<evidence type="ECO:0000313" key="16">
    <source>
        <dbReference type="EMBL" id="KAF2565963.1"/>
    </source>
</evidence>
<evidence type="ECO:0000256" key="6">
    <source>
        <dbReference type="ARBA" id="ARBA00022906"/>
    </source>
</evidence>
<feature type="domain" description="BHLH" evidence="15">
    <location>
        <begin position="433"/>
        <end position="484"/>
    </location>
</feature>
<comment type="subcellular location">
    <subcellularLocation>
        <location evidence="2">Membrane</location>
        <topology evidence="2">Multi-pass membrane protein</topology>
    </subcellularLocation>
    <subcellularLocation>
        <location evidence="1">Nucleus</location>
    </subcellularLocation>
</comment>
<evidence type="ECO:0000256" key="11">
    <source>
        <dbReference type="ARBA" id="ARBA00023163"/>
    </source>
</evidence>
<name>A0A8S9I931_BRACR</name>
<dbReference type="PANTHER" id="PTHR11562:SF88">
    <property type="entry name" value="METAL TOLERANCE PROTEIN 1"/>
    <property type="match status" value="1"/>
</dbReference>
<keyword evidence="11" id="KW-0804">Transcription</keyword>
<keyword evidence="9" id="KW-0406">Ion transport</keyword>
<evidence type="ECO:0000256" key="2">
    <source>
        <dbReference type="ARBA" id="ARBA00004141"/>
    </source>
</evidence>
<feature type="transmembrane region" description="Helical" evidence="14">
    <location>
        <begin position="200"/>
        <end position="221"/>
    </location>
</feature>
<dbReference type="InterPro" id="IPR027469">
    <property type="entry name" value="Cation_efflux_TMD_sf"/>
</dbReference>
<dbReference type="Pfam" id="PF01545">
    <property type="entry name" value="Cation_efflux"/>
    <property type="match status" value="2"/>
</dbReference>
<dbReference type="InterPro" id="IPR036638">
    <property type="entry name" value="HLH_DNA-bd_sf"/>
</dbReference>
<dbReference type="Pfam" id="PF00010">
    <property type="entry name" value="HLH"/>
    <property type="match status" value="1"/>
</dbReference>
<evidence type="ECO:0000256" key="1">
    <source>
        <dbReference type="ARBA" id="ARBA00004123"/>
    </source>
</evidence>
<sequence>MASSSPQHCHIIEVNPGKSVEESTTSLASKACGEAPCGFSDLNNASGDAQERNASMRKLCIAVVLCLVFMTVEVFGGIKANSLAILTDAAHLLSDVAAFAISLFSLWAAGWEATPRQTYGFFRIEILGALVSIQLIWLLTGILVYEAIIRLLSETSEKSEKRKRNINVQGAYLHVLGDSIQSVGVMIGGGIIWYKPEWKIVDLICTLVFSVIVLGTTINMIRSILEVLMESTPREIDATKLEKGLLEMEEVVAVHELHIWAITVGKVLLACHVNIRPEADADMVLNKLLDQKVNVRRSLHAQASPEDQSFPLEEDQSSTLSLQGTRLPFQQMLQDPSSVLSFKDPHILGNYLPHEVPELHSPIHSETNHYYKNSLLEGTNEDISSQELQLNPVDNAFSRGKLRNNNLAASVSREKRKRRRNNKPMKNREEIESQRMTHITVERNRRRQMNVHLNSLRSIIPSSYFLRGDQASIVGGAIDFVKILEQHLQSLEAQKITQQTSRLIIDATVMERHVNLKIQCCQRRQGQLVRSIFLLEKLGLTVLHLNVTSPCNASVAYSFNLKMEDACNLGSADEITAAVRQIFDC</sequence>
<keyword evidence="5 14" id="KW-0812">Transmembrane</keyword>
<evidence type="ECO:0000256" key="13">
    <source>
        <dbReference type="SAM" id="MobiDB-lite"/>
    </source>
</evidence>
<dbReference type="GO" id="GO:0005886">
    <property type="term" value="C:plasma membrane"/>
    <property type="evidence" value="ECO:0007669"/>
    <property type="project" value="TreeGrafter"/>
</dbReference>
<evidence type="ECO:0000256" key="8">
    <source>
        <dbReference type="ARBA" id="ARBA00023015"/>
    </source>
</evidence>
<dbReference type="Gene3D" id="4.10.280.10">
    <property type="entry name" value="Helix-loop-helix DNA-binding domain"/>
    <property type="match status" value="1"/>
</dbReference>
<dbReference type="InterPro" id="IPR011598">
    <property type="entry name" value="bHLH_dom"/>
</dbReference>
<keyword evidence="6" id="KW-0864">Zinc transport</keyword>
<gene>
    <name evidence="16" type="ORF">F2Q68_00028490</name>
</gene>
<evidence type="ECO:0000256" key="10">
    <source>
        <dbReference type="ARBA" id="ARBA00023136"/>
    </source>
</evidence>
<evidence type="ECO:0000256" key="9">
    <source>
        <dbReference type="ARBA" id="ARBA00023065"/>
    </source>
</evidence>
<dbReference type="SMART" id="SM00353">
    <property type="entry name" value="HLH"/>
    <property type="match status" value="1"/>
</dbReference>
<reference evidence="16" key="1">
    <citation type="submission" date="2019-12" db="EMBL/GenBank/DDBJ databases">
        <title>Genome sequencing and annotation of Brassica cretica.</title>
        <authorList>
            <person name="Studholme D.J."/>
            <person name="Sarris P.F."/>
        </authorList>
    </citation>
    <scope>NUCLEOTIDE SEQUENCE</scope>
    <source>
        <strain evidence="16">PFS-001/15</strain>
        <tissue evidence="16">Leaf</tissue>
    </source>
</reference>
<evidence type="ECO:0000256" key="7">
    <source>
        <dbReference type="ARBA" id="ARBA00022989"/>
    </source>
</evidence>
<dbReference type="GO" id="GO:0005385">
    <property type="term" value="F:zinc ion transmembrane transporter activity"/>
    <property type="evidence" value="ECO:0007669"/>
    <property type="project" value="TreeGrafter"/>
</dbReference>
<dbReference type="InterPro" id="IPR002524">
    <property type="entry name" value="Cation_efflux"/>
</dbReference>
<evidence type="ECO:0000256" key="4">
    <source>
        <dbReference type="ARBA" id="ARBA00022448"/>
    </source>
</evidence>
<dbReference type="Gene3D" id="1.20.1510.10">
    <property type="entry name" value="Cation efflux protein transmembrane domain"/>
    <property type="match status" value="2"/>
</dbReference>
<evidence type="ECO:0000256" key="14">
    <source>
        <dbReference type="SAM" id="Phobius"/>
    </source>
</evidence>
<evidence type="ECO:0000256" key="5">
    <source>
        <dbReference type="ARBA" id="ARBA00022692"/>
    </source>
</evidence>
<comment type="caution">
    <text evidence="16">The sequence shown here is derived from an EMBL/GenBank/DDBJ whole genome shotgun (WGS) entry which is preliminary data.</text>
</comment>
<dbReference type="SUPFAM" id="SSF161111">
    <property type="entry name" value="Cation efflux protein transmembrane domain-like"/>
    <property type="match status" value="1"/>
</dbReference>
<proteinExistence type="inferred from homology"/>
<comment type="similarity">
    <text evidence="3">Belongs to the cation diffusion facilitator (CDF) transporter (TC 2.A.4) family. SLC30A subfamily.</text>
</comment>
<dbReference type="SUPFAM" id="SSF47459">
    <property type="entry name" value="HLH, helix-loop-helix DNA-binding domain"/>
    <property type="match status" value="1"/>
</dbReference>
<dbReference type="EMBL" id="QGKW02001911">
    <property type="protein sequence ID" value="KAF2565963.1"/>
    <property type="molecule type" value="Genomic_DNA"/>
</dbReference>
<keyword evidence="6" id="KW-0862">Zinc</keyword>
<dbReference type="GO" id="GO:0046983">
    <property type="term" value="F:protein dimerization activity"/>
    <property type="evidence" value="ECO:0007669"/>
    <property type="project" value="InterPro"/>
</dbReference>
<evidence type="ECO:0000259" key="15">
    <source>
        <dbReference type="PROSITE" id="PS50888"/>
    </source>
</evidence>
<dbReference type="AlphaFoldDB" id="A0A8S9I931"/>
<keyword evidence="10 14" id="KW-0472">Membrane</keyword>
<feature type="transmembrane region" description="Helical" evidence="14">
    <location>
        <begin position="90"/>
        <end position="109"/>
    </location>
</feature>
<keyword evidence="8" id="KW-0805">Transcription regulation</keyword>
<dbReference type="InterPro" id="IPR050681">
    <property type="entry name" value="CDF/SLC30A"/>
</dbReference>
<dbReference type="NCBIfam" id="TIGR01297">
    <property type="entry name" value="CDF"/>
    <property type="match status" value="2"/>
</dbReference>
<evidence type="ECO:0000256" key="3">
    <source>
        <dbReference type="ARBA" id="ARBA00008873"/>
    </source>
</evidence>
<dbReference type="InterPro" id="IPR027470">
    <property type="entry name" value="Cation_efflux_CTD"/>
</dbReference>
<feature type="transmembrane region" description="Helical" evidence="14">
    <location>
        <begin position="172"/>
        <end position="194"/>
    </location>
</feature>
<keyword evidence="4" id="KW-0813">Transport</keyword>
<feature type="transmembrane region" description="Helical" evidence="14">
    <location>
        <begin position="129"/>
        <end position="152"/>
    </location>
</feature>
<feature type="compositionally biased region" description="Basic residues" evidence="13">
    <location>
        <begin position="414"/>
        <end position="425"/>
    </location>
</feature>
<organism evidence="16 17">
    <name type="scientific">Brassica cretica</name>
    <name type="common">Mustard</name>
    <dbReference type="NCBI Taxonomy" id="69181"/>
    <lineage>
        <taxon>Eukaryota</taxon>
        <taxon>Viridiplantae</taxon>
        <taxon>Streptophyta</taxon>
        <taxon>Embryophyta</taxon>
        <taxon>Tracheophyta</taxon>
        <taxon>Spermatophyta</taxon>
        <taxon>Magnoliopsida</taxon>
        <taxon>eudicotyledons</taxon>
        <taxon>Gunneridae</taxon>
        <taxon>Pentapetalae</taxon>
        <taxon>rosids</taxon>
        <taxon>malvids</taxon>
        <taxon>Brassicales</taxon>
        <taxon>Brassicaceae</taxon>
        <taxon>Brassiceae</taxon>
        <taxon>Brassica</taxon>
    </lineage>
</organism>
<evidence type="ECO:0000313" key="17">
    <source>
        <dbReference type="Proteomes" id="UP000712281"/>
    </source>
</evidence>
<dbReference type="InterPro" id="IPR058533">
    <property type="entry name" value="Cation_efflux_TM"/>
</dbReference>
<dbReference type="PROSITE" id="PS50888">
    <property type="entry name" value="BHLH"/>
    <property type="match status" value="1"/>
</dbReference>
<dbReference type="Proteomes" id="UP000712281">
    <property type="component" value="Unassembled WGS sequence"/>
</dbReference>
<accession>A0A8S9I931</accession>
<feature type="transmembrane region" description="Helical" evidence="14">
    <location>
        <begin position="56"/>
        <end position="78"/>
    </location>
</feature>
<dbReference type="Pfam" id="PF16916">
    <property type="entry name" value="ZT_dimer"/>
    <property type="match status" value="1"/>
</dbReference>
<keyword evidence="7 14" id="KW-1133">Transmembrane helix</keyword>
<keyword evidence="12" id="KW-0539">Nucleus</keyword>
<dbReference type="PANTHER" id="PTHR11562">
    <property type="entry name" value="CATION EFFLUX PROTEIN/ ZINC TRANSPORTER"/>
    <property type="match status" value="1"/>
</dbReference>
<feature type="region of interest" description="Disordered" evidence="13">
    <location>
        <begin position="395"/>
        <end position="430"/>
    </location>
</feature>
<dbReference type="GO" id="GO:0005634">
    <property type="term" value="C:nucleus"/>
    <property type="evidence" value="ECO:0007669"/>
    <property type="project" value="UniProtKB-SubCell"/>
</dbReference>
<evidence type="ECO:0000256" key="12">
    <source>
        <dbReference type="ARBA" id="ARBA00023242"/>
    </source>
</evidence>
<protein>
    <recommendedName>
        <fullName evidence="15">BHLH domain-containing protein</fullName>
    </recommendedName>
</protein>